<keyword evidence="3" id="KW-1185">Reference proteome</keyword>
<dbReference type="RefSeq" id="WP_095722985.1">
    <property type="nucleotide sequence ID" value="NZ_NTFS01000208.1"/>
</dbReference>
<dbReference type="Proteomes" id="UP000218238">
    <property type="component" value="Unassembled WGS sequence"/>
</dbReference>
<feature type="domain" description="Methyltransferase type 11" evidence="1">
    <location>
        <begin position="88"/>
        <end position="193"/>
    </location>
</feature>
<dbReference type="InterPro" id="IPR013216">
    <property type="entry name" value="Methyltransf_11"/>
</dbReference>
<dbReference type="OrthoDB" id="9791837at2"/>
<sequence>MSKVVSMKPSLSDYKLQDGVYLPKDYQNLNSTEHKQLWDKIGETYYNSQKVEQASSGTAVTKDYSLLTGRPSSTWDKLPKNTEVGSILEIGCGYGRIPIYLSKGRNINCKKYYGLDISEPLLHRLLKFKQMYDFFPGAEFNVICNSAELLPLEDNSIDLLISNCVFMHIPEMQLRKLMAEMSRVLKPGGMFIFNHSFHNKLCPSHIIHNWIRRLNFKNTNDIYLRQFTGAEIDEMMAEAGMKAKCPQYIVEATNEYALIPETIKGIKIPFAKTFNRGLKPVESMRETMAYGYSAYYVTE</sequence>
<dbReference type="Gene3D" id="3.40.50.150">
    <property type="entry name" value="Vaccinia Virus protein VP39"/>
    <property type="match status" value="1"/>
</dbReference>
<protein>
    <submittedName>
        <fullName evidence="2">SAM-dependent methyltransferase</fullName>
    </submittedName>
</protein>
<keyword evidence="2" id="KW-0808">Transferase</keyword>
<keyword evidence="2" id="KW-0489">Methyltransferase</keyword>
<comment type="caution">
    <text evidence="2">The sequence shown here is derived from an EMBL/GenBank/DDBJ whole genome shotgun (WGS) entry which is preliminary data.</text>
</comment>
<dbReference type="InterPro" id="IPR050508">
    <property type="entry name" value="Methyltransf_Superfamily"/>
</dbReference>
<evidence type="ECO:0000259" key="1">
    <source>
        <dbReference type="Pfam" id="PF08241"/>
    </source>
</evidence>
<dbReference type="PANTHER" id="PTHR42912">
    <property type="entry name" value="METHYLTRANSFERASE"/>
    <property type="match status" value="1"/>
</dbReference>
<dbReference type="Pfam" id="PF08241">
    <property type="entry name" value="Methyltransf_11"/>
    <property type="match status" value="1"/>
</dbReference>
<gene>
    <name evidence="2" type="ORF">CK510_17845</name>
</gene>
<proteinExistence type="predicted"/>
<dbReference type="CDD" id="cd02440">
    <property type="entry name" value="AdoMet_MTases"/>
    <property type="match status" value="1"/>
</dbReference>
<dbReference type="EMBL" id="NTFS01000208">
    <property type="protein sequence ID" value="PAX52718.1"/>
    <property type="molecule type" value="Genomic_DNA"/>
</dbReference>
<evidence type="ECO:0000313" key="2">
    <source>
        <dbReference type="EMBL" id="PAX52718.1"/>
    </source>
</evidence>
<dbReference type="AlphaFoldDB" id="A0A2A2TGF8"/>
<dbReference type="GO" id="GO:0008757">
    <property type="term" value="F:S-adenosylmethionine-dependent methyltransferase activity"/>
    <property type="evidence" value="ECO:0007669"/>
    <property type="project" value="InterPro"/>
</dbReference>
<accession>A0A2A2TGF8</accession>
<name>A0A2A2TGF8_9CYAN</name>
<dbReference type="GO" id="GO:0032259">
    <property type="term" value="P:methylation"/>
    <property type="evidence" value="ECO:0007669"/>
    <property type="project" value="UniProtKB-KW"/>
</dbReference>
<evidence type="ECO:0000313" key="3">
    <source>
        <dbReference type="Proteomes" id="UP000218238"/>
    </source>
</evidence>
<dbReference type="SUPFAM" id="SSF53335">
    <property type="entry name" value="S-adenosyl-L-methionine-dependent methyltransferases"/>
    <property type="match status" value="1"/>
</dbReference>
<dbReference type="InterPro" id="IPR029063">
    <property type="entry name" value="SAM-dependent_MTases_sf"/>
</dbReference>
<organism evidence="2 3">
    <name type="scientific">Brunnivagina elsteri CCALA 953</name>
    <dbReference type="NCBI Taxonomy" id="987040"/>
    <lineage>
        <taxon>Bacteria</taxon>
        <taxon>Bacillati</taxon>
        <taxon>Cyanobacteriota</taxon>
        <taxon>Cyanophyceae</taxon>
        <taxon>Nostocales</taxon>
        <taxon>Calotrichaceae</taxon>
        <taxon>Brunnivagina</taxon>
    </lineage>
</organism>
<reference evidence="2 3" key="1">
    <citation type="submission" date="2017-08" db="EMBL/GenBank/DDBJ databases">
        <title>Draft genome sequence of filamentous cyanobacterium Calothrix elsteri CCALA 953.</title>
        <authorList>
            <person name="Gagunashvili A.N."/>
            <person name="Elster J."/>
            <person name="Andresson O.S."/>
        </authorList>
    </citation>
    <scope>NUCLEOTIDE SEQUENCE [LARGE SCALE GENOMIC DNA]</scope>
    <source>
        <strain evidence="2 3">CCALA 953</strain>
    </source>
</reference>